<dbReference type="GO" id="GO:0046872">
    <property type="term" value="F:metal ion binding"/>
    <property type="evidence" value="ECO:0007669"/>
    <property type="project" value="UniProtKB-KW"/>
</dbReference>
<evidence type="ECO:0000256" key="2">
    <source>
        <dbReference type="ARBA" id="ARBA00022723"/>
    </source>
</evidence>
<dbReference type="eggNOG" id="COG1196">
    <property type="taxonomic scope" value="Bacteria"/>
</dbReference>
<dbReference type="STRING" id="862908.BMS_1045"/>
<organism evidence="5 6">
    <name type="scientific">Halobacteriovorax marinus (strain ATCC BAA-682 / DSM 15412 / SJ)</name>
    <name type="common">Bacteriovorax marinus</name>
    <dbReference type="NCBI Taxonomy" id="862908"/>
    <lineage>
        <taxon>Bacteria</taxon>
        <taxon>Pseudomonadati</taxon>
        <taxon>Bdellovibrionota</taxon>
        <taxon>Bacteriovoracia</taxon>
        <taxon>Bacteriovoracales</taxon>
        <taxon>Halobacteriovoraceae</taxon>
        <taxon>Halobacteriovorax</taxon>
    </lineage>
</organism>
<keyword evidence="3" id="KW-0378">Hydrolase</keyword>
<dbReference type="InterPro" id="IPR023214">
    <property type="entry name" value="HAD_sf"/>
</dbReference>
<gene>
    <name evidence="5" type="ordered locus">BMS_1045</name>
</gene>
<dbReference type="Proteomes" id="UP000008963">
    <property type="component" value="Chromosome"/>
</dbReference>
<dbReference type="NCBIfam" id="TIGR02244">
    <property type="entry name" value="HAD-IG-Ncltidse"/>
    <property type="match status" value="1"/>
</dbReference>
<evidence type="ECO:0000256" key="1">
    <source>
        <dbReference type="ARBA" id="ARBA00009589"/>
    </source>
</evidence>
<dbReference type="HOGENOM" id="CLU_017845_4_1_7"/>
<dbReference type="Gene3D" id="3.40.50.1000">
    <property type="entry name" value="HAD superfamily/HAD-like"/>
    <property type="match status" value="1"/>
</dbReference>
<comment type="similarity">
    <text evidence="1">Belongs to the 5'(3')-deoxyribonucleotidase family.</text>
</comment>
<keyword evidence="2" id="KW-0479">Metal-binding</keyword>
<proteinExistence type="inferred from homology"/>
<evidence type="ECO:0000313" key="5">
    <source>
        <dbReference type="EMBL" id="CBW25929.1"/>
    </source>
</evidence>
<keyword evidence="6" id="KW-1185">Reference proteome</keyword>
<name>E1WXX2_HALMS</name>
<dbReference type="PANTHER" id="PTHR12103:SF22">
    <property type="entry name" value="HAD-SUPERFAMILY HYDROLASE, SUBFAMILY IG, 5'-NUCLEOTIDASE"/>
    <property type="match status" value="1"/>
</dbReference>
<keyword evidence="4" id="KW-0460">Magnesium</keyword>
<dbReference type="InterPro" id="IPR008380">
    <property type="entry name" value="HAD-SF_hydro_IG_5-nucl"/>
</dbReference>
<accession>E1WXX2</accession>
<dbReference type="AlphaFoldDB" id="E1WXX2"/>
<dbReference type="EMBL" id="FQ312005">
    <property type="protein sequence ID" value="CBW25929.1"/>
    <property type="molecule type" value="Genomic_DNA"/>
</dbReference>
<evidence type="ECO:0000256" key="4">
    <source>
        <dbReference type="ARBA" id="ARBA00022842"/>
    </source>
</evidence>
<dbReference type="Pfam" id="PF05761">
    <property type="entry name" value="5_nucleotid"/>
    <property type="match status" value="1"/>
</dbReference>
<evidence type="ECO:0000313" key="6">
    <source>
        <dbReference type="Proteomes" id="UP000008963"/>
    </source>
</evidence>
<dbReference type="GO" id="GO:0008253">
    <property type="term" value="F:5'-nucleotidase activity"/>
    <property type="evidence" value="ECO:0007669"/>
    <property type="project" value="TreeGrafter"/>
</dbReference>
<dbReference type="PATRIC" id="fig|862908.3.peg.996"/>
<evidence type="ECO:0000256" key="3">
    <source>
        <dbReference type="ARBA" id="ARBA00022801"/>
    </source>
</evidence>
<dbReference type="InterPro" id="IPR016695">
    <property type="entry name" value="Pur_nucleotidase"/>
</dbReference>
<dbReference type="InterPro" id="IPR036412">
    <property type="entry name" value="HAD-like_sf"/>
</dbReference>
<dbReference type="PANTHER" id="PTHR12103">
    <property type="entry name" value="5'-NUCLEOTIDASE DOMAIN-CONTAINING"/>
    <property type="match status" value="1"/>
</dbReference>
<evidence type="ECO:0008006" key="7">
    <source>
        <dbReference type="Google" id="ProtNLM"/>
    </source>
</evidence>
<dbReference type="SUPFAM" id="SSF56784">
    <property type="entry name" value="HAD-like"/>
    <property type="match status" value="1"/>
</dbReference>
<dbReference type="KEGG" id="bmx:BMS_1045"/>
<dbReference type="PIRSF" id="PIRSF017434">
    <property type="entry name" value="Purine_5'-nucleotidase"/>
    <property type="match status" value="1"/>
</dbReference>
<sequence length="463" mass="53593">MIHLTKGVIQMSVYVNRILNMKKIKAIGFDMDYTLVRYNTENFERLTYSLVKENLVKVLGYPKEILDLEFDFQLVQQGLVIDKLRGNLLHVSRFGKVKKAQHGLGPISFEEQNEAYANRVIDLSDESFQSLDTAFSVSNGILYAQIVDLKEKGVEVPRYDLLADHIKEAIDICHSDGSLKSQVKANMSEYIIQDEKLVAQLEMYKKCGKKLIIITNSEYYYCKDLLEYTIDPFLKEHKSWRDLFEITITLSSKPRFFHFKNHYLRIDPETALMTNHEGPITPGVYQGGNAGKLQEDLGLKGSEILYLGDHIYGDVLSLKKTFGWRTALVVEPLEDEIEAIKKSEPTQKKIDSLMQEKEVLEDNLDDLEMSKYRGESYDKDEVSKIYAKIDKVNNSISKELENYRKCFNPHWGELMRAGQEESRFADQIEKYACVYMGRVSDLLENSPRTYFRPIKRVLPHELI</sequence>
<reference evidence="6" key="1">
    <citation type="journal article" date="2013" name="ISME J.">
        <title>A small predatory core genome in the divergent marine Bacteriovorax marinus SJ and the terrestrial Bdellovibrio bacteriovorus.</title>
        <authorList>
            <person name="Crossman L.C."/>
            <person name="Chen H."/>
            <person name="Cerdeno-Tarraga A.M."/>
            <person name="Brooks K."/>
            <person name="Quail M.A."/>
            <person name="Pineiro S.A."/>
            <person name="Hobley L."/>
            <person name="Sockett R.E."/>
            <person name="Bentley S.D."/>
            <person name="Parkhill J."/>
            <person name="Williams H.N."/>
            <person name="Stine O.C."/>
        </authorList>
    </citation>
    <scope>NUCLEOTIDE SEQUENCE [LARGE SCALE GENOMIC DNA]</scope>
    <source>
        <strain evidence="6">ATCC BAA-682 / DSM 15412 / SJ</strain>
    </source>
</reference>
<dbReference type="RefSeq" id="WP_014243713.1">
    <property type="nucleotide sequence ID" value="NC_016620.1"/>
</dbReference>
<protein>
    <recommendedName>
        <fullName evidence="7">5'-nucleotidase</fullName>
    </recommendedName>
</protein>